<comment type="caution">
    <text evidence="1">The sequence shown here is derived from an EMBL/GenBank/DDBJ whole genome shotgun (WGS) entry which is preliminary data.</text>
</comment>
<dbReference type="Proteomes" id="UP001497535">
    <property type="component" value="Unassembled WGS sequence"/>
</dbReference>
<proteinExistence type="predicted"/>
<protein>
    <submittedName>
        <fullName evidence="1">Uncharacterized protein</fullName>
    </submittedName>
</protein>
<keyword evidence="2" id="KW-1185">Reference proteome</keyword>
<sequence length="64" mass="7592">MLFFKSKKEEAYPTNSQPASLFIPKHKLYITSLLQLFHRYMYIYVPLVPLIICLKNQLISDQLC</sequence>
<dbReference type="EMBL" id="CAVMJV010000097">
    <property type="protein sequence ID" value="CAK5094482.1"/>
    <property type="molecule type" value="Genomic_DNA"/>
</dbReference>
<reference evidence="1" key="1">
    <citation type="submission" date="2023-11" db="EMBL/GenBank/DDBJ databases">
        <authorList>
            <person name="Poullet M."/>
        </authorList>
    </citation>
    <scope>NUCLEOTIDE SEQUENCE</scope>
    <source>
        <strain evidence="1">E1834</strain>
    </source>
</reference>
<accession>A0ACB1ARB3</accession>
<evidence type="ECO:0000313" key="1">
    <source>
        <dbReference type="EMBL" id="CAK5094482.1"/>
    </source>
</evidence>
<evidence type="ECO:0000313" key="2">
    <source>
        <dbReference type="Proteomes" id="UP001497535"/>
    </source>
</evidence>
<name>A0ACB1ARB3_MELEN</name>
<gene>
    <name evidence="1" type="ORF">MENTE1834_LOCUS40688</name>
</gene>
<organism evidence="1 2">
    <name type="scientific">Meloidogyne enterolobii</name>
    <name type="common">Root-knot nematode worm</name>
    <name type="synonym">Meloidogyne mayaguensis</name>
    <dbReference type="NCBI Taxonomy" id="390850"/>
    <lineage>
        <taxon>Eukaryota</taxon>
        <taxon>Metazoa</taxon>
        <taxon>Ecdysozoa</taxon>
        <taxon>Nematoda</taxon>
        <taxon>Chromadorea</taxon>
        <taxon>Rhabditida</taxon>
        <taxon>Tylenchina</taxon>
        <taxon>Tylenchomorpha</taxon>
        <taxon>Tylenchoidea</taxon>
        <taxon>Meloidogynidae</taxon>
        <taxon>Meloidogyninae</taxon>
        <taxon>Meloidogyne</taxon>
    </lineage>
</organism>